<dbReference type="EMBL" id="QJSP01000017">
    <property type="protein sequence ID" value="PYE13301.1"/>
    <property type="molecule type" value="Genomic_DNA"/>
</dbReference>
<keyword evidence="3" id="KW-1185">Reference proteome</keyword>
<name>A0A318RCT9_WILLI</name>
<dbReference type="Pfam" id="PF14530">
    <property type="entry name" value="DUF4439"/>
    <property type="match status" value="1"/>
</dbReference>
<dbReference type="SUPFAM" id="SSF47240">
    <property type="entry name" value="Ferritin-like"/>
    <property type="match status" value="1"/>
</dbReference>
<dbReference type="OrthoDB" id="5192349at2"/>
<evidence type="ECO:0000259" key="1">
    <source>
        <dbReference type="Pfam" id="PF14530"/>
    </source>
</evidence>
<feature type="domain" description="DUF4439" evidence="1">
    <location>
        <begin position="6"/>
        <end position="141"/>
    </location>
</feature>
<evidence type="ECO:0000313" key="2">
    <source>
        <dbReference type="EMBL" id="PYE13301.1"/>
    </source>
</evidence>
<protein>
    <submittedName>
        <fullName evidence="2">Uncharacterized protein DUF4439</fullName>
    </submittedName>
</protein>
<gene>
    <name evidence="2" type="ORF">DFR67_11772</name>
</gene>
<proteinExistence type="predicted"/>
<comment type="caution">
    <text evidence="2">The sequence shown here is derived from an EMBL/GenBank/DDBJ whole genome shotgun (WGS) entry which is preliminary data.</text>
</comment>
<dbReference type="Proteomes" id="UP000247591">
    <property type="component" value="Unassembled WGS sequence"/>
</dbReference>
<dbReference type="AlphaFoldDB" id="A0A318RCT9"/>
<dbReference type="Gene3D" id="1.20.1260.10">
    <property type="match status" value="1"/>
</dbReference>
<dbReference type="InterPro" id="IPR009078">
    <property type="entry name" value="Ferritin-like_SF"/>
</dbReference>
<dbReference type="CDD" id="cd00657">
    <property type="entry name" value="Ferritin_like"/>
    <property type="match status" value="1"/>
</dbReference>
<accession>A0A318RCT9</accession>
<reference evidence="2 3" key="1">
    <citation type="submission" date="2018-06" db="EMBL/GenBank/DDBJ databases">
        <title>Genomic Encyclopedia of Type Strains, Phase IV (KMG-IV): sequencing the most valuable type-strain genomes for metagenomic binning, comparative biology and taxonomic classification.</title>
        <authorList>
            <person name="Goeker M."/>
        </authorList>
    </citation>
    <scope>NUCLEOTIDE SEQUENCE [LARGE SCALE GENOMIC DNA]</scope>
    <source>
        <strain evidence="2 3">DSM 45521</strain>
    </source>
</reference>
<sequence>MSQKDALTDAVNAENAAIFSYGVVAAYAASSRSQTVAEYTAEHRSRREELVAALNAAQAEVPPAAAGYDLSAPITDPVSALTVALTAEEDCAVAYRALIEQAEDVGARRLGLDGLTDSAGRAANWRLVLRISPVTVALPGSV</sequence>
<dbReference type="RefSeq" id="WP_110472015.1">
    <property type="nucleotide sequence ID" value="NZ_QJSP01000017.1"/>
</dbReference>
<organism evidence="2 3">
    <name type="scientific">Williamsia limnetica</name>
    <dbReference type="NCBI Taxonomy" id="882452"/>
    <lineage>
        <taxon>Bacteria</taxon>
        <taxon>Bacillati</taxon>
        <taxon>Actinomycetota</taxon>
        <taxon>Actinomycetes</taxon>
        <taxon>Mycobacteriales</taxon>
        <taxon>Nocardiaceae</taxon>
        <taxon>Williamsia</taxon>
    </lineage>
</organism>
<dbReference type="InterPro" id="IPR029447">
    <property type="entry name" value="DUF4439"/>
</dbReference>
<dbReference type="InterPro" id="IPR012347">
    <property type="entry name" value="Ferritin-like"/>
</dbReference>
<evidence type="ECO:0000313" key="3">
    <source>
        <dbReference type="Proteomes" id="UP000247591"/>
    </source>
</evidence>